<dbReference type="PANTHER" id="PTHR12277:SF81">
    <property type="entry name" value="PROTEIN ABHD13"/>
    <property type="match status" value="1"/>
</dbReference>
<comment type="caution">
    <text evidence="3">The sequence shown here is derived from an EMBL/GenBank/DDBJ whole genome shotgun (WGS) entry which is preliminary data.</text>
</comment>
<sequence length="287" mass="32101">MMEWLWKLLPLGIAGYVAFSALVYFMQPGMIFYPNIPGRGLVTTPKSIGLDYEDVELITDDGTRIHGWFIPNSKASDTQKQATLLFLHGNAGNISHRLDSIKLFNNLGLDILIIDYRGYGQSTGKPTEAGTYQDAEAAWHYLTATRGIKENKIILFGRSLGGSISAWLASQHTPAALIVESSFSSAHSMGQRIYPFLPVRLLSRFQYNTKEYVKAIHCPVLVAHSRDDDIIPYEEGRDIFNSAHEPRYFLKMRGGHNDGFIISGSSYVDALESFINTSVNQQNMNTQ</sequence>
<keyword evidence="1" id="KW-0472">Membrane</keyword>
<dbReference type="Proteomes" id="UP000004491">
    <property type="component" value="Unassembled WGS sequence"/>
</dbReference>
<evidence type="ECO:0000313" key="4">
    <source>
        <dbReference type="Proteomes" id="UP000004491"/>
    </source>
</evidence>
<evidence type="ECO:0000313" key="3">
    <source>
        <dbReference type="EMBL" id="EGV50565.1"/>
    </source>
</evidence>
<dbReference type="SUPFAM" id="SSF53474">
    <property type="entry name" value="alpha/beta-Hydrolases"/>
    <property type="match status" value="1"/>
</dbReference>
<dbReference type="Gene3D" id="3.40.50.1820">
    <property type="entry name" value="alpha/beta hydrolase"/>
    <property type="match status" value="1"/>
</dbReference>
<name>G2DFN7_9GAMM</name>
<dbReference type="InterPro" id="IPR029058">
    <property type="entry name" value="AB_hydrolase_fold"/>
</dbReference>
<protein>
    <recommendedName>
        <fullName evidence="2">AB hydrolase-1 domain-containing protein</fullName>
    </recommendedName>
</protein>
<gene>
    <name evidence="3" type="ORF">Rifp1Sym_cv00070</name>
</gene>
<organism evidence="3 4">
    <name type="scientific">endosymbiont of Riftia pachyptila</name>
    <name type="common">vent Ph05</name>
    <dbReference type="NCBI Taxonomy" id="1048808"/>
    <lineage>
        <taxon>Bacteria</taxon>
        <taxon>Pseudomonadati</taxon>
        <taxon>Pseudomonadota</taxon>
        <taxon>Gammaproteobacteria</taxon>
        <taxon>sulfur-oxidizing symbionts</taxon>
    </lineage>
</organism>
<dbReference type="PANTHER" id="PTHR12277">
    <property type="entry name" value="ALPHA/BETA HYDROLASE DOMAIN-CONTAINING PROTEIN"/>
    <property type="match status" value="1"/>
</dbReference>
<dbReference type="InterPro" id="IPR000073">
    <property type="entry name" value="AB_hydrolase_1"/>
</dbReference>
<evidence type="ECO:0000256" key="1">
    <source>
        <dbReference type="SAM" id="Phobius"/>
    </source>
</evidence>
<keyword evidence="4" id="KW-1185">Reference proteome</keyword>
<dbReference type="AlphaFoldDB" id="G2DFN7"/>
<proteinExistence type="predicted"/>
<accession>G2DFN7</accession>
<dbReference type="EMBL" id="AFOC01000075">
    <property type="protein sequence ID" value="EGV50565.1"/>
    <property type="molecule type" value="Genomic_DNA"/>
</dbReference>
<feature type="transmembrane region" description="Helical" evidence="1">
    <location>
        <begin position="6"/>
        <end position="26"/>
    </location>
</feature>
<reference evidence="3" key="1">
    <citation type="journal article" date="2011" name="ISME J.">
        <title>The endosymbionts of the deep-sea tubeworms Riftia pachyptila and Tevnia jerichonana share an identical physiology as revealed by proteogenomic analyses.</title>
        <authorList>
            <person name="Gardebrecht A."/>
            <person name="Markert S."/>
            <person name="Felbeck H."/>
            <person name="Thuermer A."/>
            <person name="Albrecht D."/>
            <person name="Wollherr A."/>
            <person name="Kabisch J."/>
            <person name="Lehmann R."/>
            <person name="Daniel R."/>
            <person name="Liesegang H."/>
            <person name="Hecker M."/>
            <person name="Sievert S.M."/>
            <person name="Schweder T."/>
        </authorList>
    </citation>
    <scope>NUCLEOTIDE SEQUENCE [LARGE SCALE GENOMIC DNA]</scope>
</reference>
<dbReference type="Pfam" id="PF00561">
    <property type="entry name" value="Abhydrolase_1"/>
    <property type="match status" value="1"/>
</dbReference>
<keyword evidence="1" id="KW-1133">Transmembrane helix</keyword>
<feature type="domain" description="AB hydrolase-1" evidence="2">
    <location>
        <begin position="83"/>
        <end position="198"/>
    </location>
</feature>
<keyword evidence="1" id="KW-0812">Transmembrane</keyword>
<evidence type="ECO:0000259" key="2">
    <source>
        <dbReference type="Pfam" id="PF00561"/>
    </source>
</evidence>